<dbReference type="Proteomes" id="UP000501812">
    <property type="component" value="Chromosome"/>
</dbReference>
<proteinExistence type="predicted"/>
<accession>A0A858RCR1</accession>
<protein>
    <submittedName>
        <fullName evidence="1">Uncharacterized protein</fullName>
    </submittedName>
</protein>
<dbReference type="EMBL" id="CP051774">
    <property type="protein sequence ID" value="QJE94388.1"/>
    <property type="molecule type" value="Genomic_DNA"/>
</dbReference>
<organism evidence="1 2">
    <name type="scientific">Luteolibacter luteus</name>
    <dbReference type="NCBI Taxonomy" id="2728835"/>
    <lineage>
        <taxon>Bacteria</taxon>
        <taxon>Pseudomonadati</taxon>
        <taxon>Verrucomicrobiota</taxon>
        <taxon>Verrucomicrobiia</taxon>
        <taxon>Verrucomicrobiales</taxon>
        <taxon>Verrucomicrobiaceae</taxon>
        <taxon>Luteolibacter</taxon>
    </lineage>
</organism>
<sequence length="327" mass="36946">MTLKDEDQQLRSILVRCETKALWDWLSANATLENHDFAMVLEVLTDRLGWQAFDQALAIQDEKLRSLLSERILGLFALKDPWKAFELFKRHRGEFADPEWGRPALEGCVFAAAGFSADKMIEIFGEMPSKESRVFLVAAYSGDFNFRKALDFLVTTETPPTSIPENLLYEWSKRSPVESSEWLAAHPEYLNNELMERQGRLLLENIAACPDARDREQALEAAGALPAVFLDQAWSDIGGLQGGKLAPELLSAADRLGRREEFLAAALLGTNTSEKLDASWNSIPVAERTSILRAAEDKWMHQVDTPFSRRAREAWRQMVLDGWNGMN</sequence>
<reference evidence="1 2" key="1">
    <citation type="submission" date="2020-04" db="EMBL/GenBank/DDBJ databases">
        <title>Luteolibacter sp. G-1-1-1 isolated from soil.</title>
        <authorList>
            <person name="Dahal R.H."/>
        </authorList>
    </citation>
    <scope>NUCLEOTIDE SEQUENCE [LARGE SCALE GENOMIC DNA]</scope>
    <source>
        <strain evidence="1 2">G-1-1-1</strain>
    </source>
</reference>
<dbReference type="RefSeq" id="WP_169452609.1">
    <property type="nucleotide sequence ID" value="NZ_CP051774.1"/>
</dbReference>
<evidence type="ECO:0000313" key="2">
    <source>
        <dbReference type="Proteomes" id="UP000501812"/>
    </source>
</evidence>
<evidence type="ECO:0000313" key="1">
    <source>
        <dbReference type="EMBL" id="QJE94388.1"/>
    </source>
</evidence>
<gene>
    <name evidence="1" type="ORF">HHL09_00835</name>
</gene>
<dbReference type="AlphaFoldDB" id="A0A858RCR1"/>
<keyword evidence="2" id="KW-1185">Reference proteome</keyword>
<dbReference type="KEGG" id="luo:HHL09_00835"/>
<name>A0A858RCR1_9BACT</name>